<gene>
    <name evidence="2" type="ORF">VC35_22955</name>
</gene>
<proteinExistence type="predicted"/>
<dbReference type="InterPro" id="IPR032710">
    <property type="entry name" value="NTF2-like_dom_sf"/>
</dbReference>
<dbReference type="Pfam" id="PF13577">
    <property type="entry name" value="SnoaL_4"/>
    <property type="match status" value="1"/>
</dbReference>
<accession>A0A0F4TEG5</accession>
<dbReference type="OrthoDB" id="4571298at2"/>
<dbReference type="RefSeq" id="WP_046042765.1">
    <property type="nucleotide sequence ID" value="NZ_LACC01000030.1"/>
</dbReference>
<dbReference type="InterPro" id="IPR037401">
    <property type="entry name" value="SnoaL-like"/>
</dbReference>
<organism evidence="2 3">
    <name type="scientific">Pseudomonas fluorescens</name>
    <dbReference type="NCBI Taxonomy" id="294"/>
    <lineage>
        <taxon>Bacteria</taxon>
        <taxon>Pseudomonadati</taxon>
        <taxon>Pseudomonadota</taxon>
        <taxon>Gammaproteobacteria</taxon>
        <taxon>Pseudomonadales</taxon>
        <taxon>Pseudomonadaceae</taxon>
        <taxon>Pseudomonas</taxon>
    </lineage>
</organism>
<comment type="caution">
    <text evidence="2">The sequence shown here is derived from an EMBL/GenBank/DDBJ whole genome shotgun (WGS) entry which is preliminary data.</text>
</comment>
<dbReference type="PATRIC" id="fig|294.132.peg.3896"/>
<dbReference type="Gene3D" id="3.10.450.50">
    <property type="match status" value="1"/>
</dbReference>
<evidence type="ECO:0000313" key="2">
    <source>
        <dbReference type="EMBL" id="KJZ42380.1"/>
    </source>
</evidence>
<dbReference type="SUPFAM" id="SSF54427">
    <property type="entry name" value="NTF2-like"/>
    <property type="match status" value="1"/>
</dbReference>
<feature type="domain" description="SnoaL-like" evidence="1">
    <location>
        <begin position="9"/>
        <end position="133"/>
    </location>
</feature>
<name>A0A0F4TEG5_PSEFL</name>
<protein>
    <submittedName>
        <fullName evidence="2">Bile acid 7-alpha dehydratase</fullName>
    </submittedName>
</protein>
<sequence length="144" mass="16694">MNLEQRIARLEALEEIRQLKHRYLNACDLKQVEVIADCFAEGEVLIDYGPLGVFRERDSFVALYRELACHQRVIDLHHGANPEIEVLNEDQAQGRWALWYFNLDGESGATRQLGGFYQDRYQRIAGQWKIVATRFTAHSEVARS</sequence>
<dbReference type="Proteomes" id="UP000033588">
    <property type="component" value="Unassembled WGS sequence"/>
</dbReference>
<dbReference type="AlphaFoldDB" id="A0A0F4TEG5"/>
<reference evidence="2 3" key="1">
    <citation type="submission" date="2015-03" db="EMBL/GenBank/DDBJ databases">
        <title>Comparative genomics of Pseudomonas insights into diversity of traits involved in vanlence and defense.</title>
        <authorList>
            <person name="Qin Y."/>
        </authorList>
    </citation>
    <scope>NUCLEOTIDE SEQUENCE [LARGE SCALE GENOMIC DNA]</scope>
    <source>
        <strain evidence="2 3">C8</strain>
    </source>
</reference>
<evidence type="ECO:0000259" key="1">
    <source>
        <dbReference type="Pfam" id="PF13577"/>
    </source>
</evidence>
<evidence type="ECO:0000313" key="3">
    <source>
        <dbReference type="Proteomes" id="UP000033588"/>
    </source>
</evidence>
<dbReference type="EMBL" id="LACC01000030">
    <property type="protein sequence ID" value="KJZ42380.1"/>
    <property type="molecule type" value="Genomic_DNA"/>
</dbReference>